<accession>A0A1U8PSK2</accession>
<proteinExistence type="predicted"/>
<name>A0A1U8PSK2_GOSHI</name>
<protein>
    <submittedName>
        <fullName evidence="2">Uncharacterized protein isoform X1</fullName>
    </submittedName>
</protein>
<dbReference type="Proteomes" id="UP000818029">
    <property type="component" value="Chromosome A06"/>
</dbReference>
<dbReference type="PaxDb" id="3635-A0A1U8PSK2"/>
<evidence type="ECO:0000313" key="2">
    <source>
        <dbReference type="RefSeq" id="XP_016754145.1"/>
    </source>
</evidence>
<sequence>MVAYPNPSPIIVNKPFYLPRDFLYPIHGVIVLSAFHHQPMCRRISLPSYRMTIKASPSTHTSRKPSSSTKETIFKHARTSAMVGSRMFSHRLAECGRFIHDKVHERESTLNGKIHAWIGSMFGSHTFMYMEG</sequence>
<reference evidence="1" key="1">
    <citation type="journal article" date="2020" name="Nat. Genet.">
        <title>Genomic diversifications of five Gossypium allopolyploid species and their impact on cotton improvement.</title>
        <authorList>
            <person name="Chen Z.J."/>
            <person name="Sreedasyam A."/>
            <person name="Ando A."/>
            <person name="Song Q."/>
            <person name="De Santiago L.M."/>
            <person name="Hulse-Kemp A.M."/>
            <person name="Ding M."/>
            <person name="Ye W."/>
            <person name="Kirkbride R.C."/>
            <person name="Jenkins J."/>
            <person name="Plott C."/>
            <person name="Lovell J."/>
            <person name="Lin Y.M."/>
            <person name="Vaughn R."/>
            <person name="Liu B."/>
            <person name="Simpson S."/>
            <person name="Scheffler B.E."/>
            <person name="Wen L."/>
            <person name="Saski C.A."/>
            <person name="Grover C.E."/>
            <person name="Hu G."/>
            <person name="Conover J.L."/>
            <person name="Carlson J.W."/>
            <person name="Shu S."/>
            <person name="Boston L.B."/>
            <person name="Williams M."/>
            <person name="Peterson D.G."/>
            <person name="McGee K."/>
            <person name="Jones D.C."/>
            <person name="Wendel J.F."/>
            <person name="Stelly D.M."/>
            <person name="Grimwood J."/>
            <person name="Schmutz J."/>
        </authorList>
    </citation>
    <scope>NUCLEOTIDE SEQUENCE [LARGE SCALE GENOMIC DNA]</scope>
    <source>
        <strain evidence="1">cv. TM-1</strain>
    </source>
</reference>
<evidence type="ECO:0000313" key="1">
    <source>
        <dbReference type="Proteomes" id="UP000818029"/>
    </source>
</evidence>
<reference evidence="2" key="2">
    <citation type="submission" date="2025-08" db="UniProtKB">
        <authorList>
            <consortium name="RefSeq"/>
        </authorList>
    </citation>
    <scope>IDENTIFICATION</scope>
</reference>
<gene>
    <name evidence="2" type="primary">LOC107962316</name>
</gene>
<keyword evidence="1" id="KW-1185">Reference proteome</keyword>
<dbReference type="OrthoDB" id="10571247at2759"/>
<dbReference type="GeneID" id="107962316"/>
<organism evidence="1 2">
    <name type="scientific">Gossypium hirsutum</name>
    <name type="common">Upland cotton</name>
    <name type="synonym">Gossypium mexicanum</name>
    <dbReference type="NCBI Taxonomy" id="3635"/>
    <lineage>
        <taxon>Eukaryota</taxon>
        <taxon>Viridiplantae</taxon>
        <taxon>Streptophyta</taxon>
        <taxon>Embryophyta</taxon>
        <taxon>Tracheophyta</taxon>
        <taxon>Spermatophyta</taxon>
        <taxon>Magnoliopsida</taxon>
        <taxon>eudicotyledons</taxon>
        <taxon>Gunneridae</taxon>
        <taxon>Pentapetalae</taxon>
        <taxon>rosids</taxon>
        <taxon>malvids</taxon>
        <taxon>Malvales</taxon>
        <taxon>Malvaceae</taxon>
        <taxon>Malvoideae</taxon>
        <taxon>Gossypium</taxon>
    </lineage>
</organism>
<dbReference type="RefSeq" id="XP_016754145.1">
    <property type="nucleotide sequence ID" value="XM_016898656.2"/>
</dbReference>
<dbReference type="KEGG" id="ghi:107962316"/>
<dbReference type="AlphaFoldDB" id="A0A1U8PSK2"/>